<dbReference type="OrthoDB" id="9815592at2"/>
<dbReference type="PROSITE" id="PS00101">
    <property type="entry name" value="HEXAPEP_TRANSFERASES"/>
    <property type="match status" value="1"/>
</dbReference>
<dbReference type="InterPro" id="IPR011004">
    <property type="entry name" value="Trimer_LpxA-like_sf"/>
</dbReference>
<accession>A0A1I1R1F1</accession>
<dbReference type="InterPro" id="IPR045304">
    <property type="entry name" value="LbH_SAT"/>
</dbReference>
<evidence type="ECO:0000313" key="7">
    <source>
        <dbReference type="Proteomes" id="UP000231644"/>
    </source>
</evidence>
<organism evidence="6 7">
    <name type="scientific">Pseudooceanicola nitratireducens</name>
    <dbReference type="NCBI Taxonomy" id="517719"/>
    <lineage>
        <taxon>Bacteria</taxon>
        <taxon>Pseudomonadati</taxon>
        <taxon>Pseudomonadota</taxon>
        <taxon>Alphaproteobacteria</taxon>
        <taxon>Rhodobacterales</taxon>
        <taxon>Paracoccaceae</taxon>
        <taxon>Pseudooceanicola</taxon>
    </lineage>
</organism>
<dbReference type="CDD" id="cd03354">
    <property type="entry name" value="LbH_SAT"/>
    <property type="match status" value="1"/>
</dbReference>
<comment type="similarity">
    <text evidence="1">Belongs to the transferase hexapeptide repeat family.</text>
</comment>
<dbReference type="AlphaFoldDB" id="A0A1I1R1F1"/>
<gene>
    <name evidence="6" type="ORF">SAMN05421762_3883</name>
</gene>
<dbReference type="RefSeq" id="WP_093455047.1">
    <property type="nucleotide sequence ID" value="NZ_FNZG01000009.1"/>
</dbReference>
<evidence type="ECO:0000256" key="3">
    <source>
        <dbReference type="ARBA" id="ARBA00022737"/>
    </source>
</evidence>
<evidence type="ECO:0000256" key="5">
    <source>
        <dbReference type="SAM" id="MobiDB-lite"/>
    </source>
</evidence>
<evidence type="ECO:0000313" key="6">
    <source>
        <dbReference type="EMBL" id="SFD28231.1"/>
    </source>
</evidence>
<evidence type="ECO:0000256" key="1">
    <source>
        <dbReference type="ARBA" id="ARBA00007274"/>
    </source>
</evidence>
<protein>
    <submittedName>
        <fullName evidence="6">Serine O-acetyltransferase</fullName>
    </submittedName>
</protein>
<keyword evidence="3" id="KW-0677">Repeat</keyword>
<dbReference type="InterPro" id="IPR018357">
    <property type="entry name" value="Hexapep_transf_CS"/>
</dbReference>
<dbReference type="Proteomes" id="UP000231644">
    <property type="component" value="Unassembled WGS sequence"/>
</dbReference>
<keyword evidence="2 6" id="KW-0808">Transferase</keyword>
<dbReference type="Gene3D" id="2.160.10.10">
    <property type="entry name" value="Hexapeptide repeat proteins"/>
    <property type="match status" value="1"/>
</dbReference>
<dbReference type="InterPro" id="IPR001451">
    <property type="entry name" value="Hexapep"/>
</dbReference>
<name>A0A1I1R1F1_9RHOB</name>
<reference evidence="6 7" key="1">
    <citation type="submission" date="2016-10" db="EMBL/GenBank/DDBJ databases">
        <authorList>
            <person name="de Groot N.N."/>
        </authorList>
    </citation>
    <scope>NUCLEOTIDE SEQUENCE [LARGE SCALE GENOMIC DNA]</scope>
    <source>
        <strain evidence="6 7">DSM 29619</strain>
    </source>
</reference>
<sequence length="222" mass="23762">MAELAPRDLPAGVDPALFDPNLGVSNENPKGLSFWSLVAEDYRTHDSDPLSQGFWALFWHRFGNWRMGLPKPARVLATLIYRLMAKLTEWMGGIFLPYTVRVGRRVRLEHFGGMILVAQAIGDDVIIRQNTTFGIAGLSGLQNRPVIGKGVEIGAGAVIVGSVHVGEGAVIGANAVVTRHVPAGAVAGGIPARVLKMRPGHEGAEDARNGTASETVNERPND</sequence>
<dbReference type="EMBL" id="FOLX01000008">
    <property type="protein sequence ID" value="SFD28231.1"/>
    <property type="molecule type" value="Genomic_DNA"/>
</dbReference>
<evidence type="ECO:0000256" key="4">
    <source>
        <dbReference type="ARBA" id="ARBA00023315"/>
    </source>
</evidence>
<proteinExistence type="inferred from homology"/>
<dbReference type="STRING" id="517719.SAMN05421762_3883"/>
<keyword evidence="4" id="KW-0012">Acyltransferase</keyword>
<dbReference type="GO" id="GO:0016746">
    <property type="term" value="F:acyltransferase activity"/>
    <property type="evidence" value="ECO:0007669"/>
    <property type="project" value="UniProtKB-KW"/>
</dbReference>
<feature type="compositionally biased region" description="Basic and acidic residues" evidence="5">
    <location>
        <begin position="199"/>
        <end position="208"/>
    </location>
</feature>
<feature type="region of interest" description="Disordered" evidence="5">
    <location>
        <begin position="199"/>
        <end position="222"/>
    </location>
</feature>
<dbReference type="Pfam" id="PF00132">
    <property type="entry name" value="Hexapep"/>
    <property type="match status" value="1"/>
</dbReference>
<dbReference type="PANTHER" id="PTHR42811">
    <property type="entry name" value="SERINE ACETYLTRANSFERASE"/>
    <property type="match status" value="1"/>
</dbReference>
<dbReference type="SUPFAM" id="SSF51161">
    <property type="entry name" value="Trimeric LpxA-like enzymes"/>
    <property type="match status" value="1"/>
</dbReference>
<keyword evidence="7" id="KW-1185">Reference proteome</keyword>
<evidence type="ECO:0000256" key="2">
    <source>
        <dbReference type="ARBA" id="ARBA00022679"/>
    </source>
</evidence>